<protein>
    <submittedName>
        <fullName evidence="1">Uncharacterized protein</fullName>
    </submittedName>
</protein>
<gene>
    <name evidence="1" type="ORF">METZ01_LOCUS487810</name>
</gene>
<proteinExistence type="predicted"/>
<evidence type="ECO:0000313" key="1">
    <source>
        <dbReference type="EMBL" id="SVE34956.1"/>
    </source>
</evidence>
<organism evidence="1">
    <name type="scientific">marine metagenome</name>
    <dbReference type="NCBI Taxonomy" id="408172"/>
    <lineage>
        <taxon>unclassified sequences</taxon>
        <taxon>metagenomes</taxon>
        <taxon>ecological metagenomes</taxon>
    </lineage>
</organism>
<dbReference type="AlphaFoldDB" id="A0A383CRF7"/>
<dbReference type="EMBL" id="UINC01211170">
    <property type="protein sequence ID" value="SVE34956.1"/>
    <property type="molecule type" value="Genomic_DNA"/>
</dbReference>
<accession>A0A383CRF7</accession>
<sequence length="100" mass="11437">MTHSQATVMDPLSRFEDLKKAAGKLSIDIVTDSLFDPEIMIQSGYCKVKGKKMIILDKLLSIDEQSEIILETLKKFNLESVYLPSWIREHIESDNAIRKP</sequence>
<name>A0A383CRF7_9ZZZZ</name>
<reference evidence="1" key="1">
    <citation type="submission" date="2018-05" db="EMBL/GenBank/DDBJ databases">
        <authorList>
            <person name="Lanie J.A."/>
            <person name="Ng W.-L."/>
            <person name="Kazmierczak K.M."/>
            <person name="Andrzejewski T.M."/>
            <person name="Davidsen T.M."/>
            <person name="Wayne K.J."/>
            <person name="Tettelin H."/>
            <person name="Glass J.I."/>
            <person name="Rusch D."/>
            <person name="Podicherti R."/>
            <person name="Tsui H.-C.T."/>
            <person name="Winkler M.E."/>
        </authorList>
    </citation>
    <scope>NUCLEOTIDE SEQUENCE</scope>
</reference>